<dbReference type="PANTHER" id="PTHR44757:SF2">
    <property type="entry name" value="BIOFILM ARCHITECTURE MAINTENANCE PROTEIN MBAA"/>
    <property type="match status" value="1"/>
</dbReference>
<feature type="transmembrane region" description="Helical" evidence="1">
    <location>
        <begin position="167"/>
        <end position="187"/>
    </location>
</feature>
<dbReference type="InterPro" id="IPR029787">
    <property type="entry name" value="Nucleotide_cyclase"/>
</dbReference>
<dbReference type="Gene3D" id="3.30.70.270">
    <property type="match status" value="1"/>
</dbReference>
<gene>
    <name evidence="4" type="ORF">JCM19232_159</name>
</gene>
<name>A0A0B8P0T4_9VIBR</name>
<keyword evidence="1" id="KW-0812">Transmembrane</keyword>
<dbReference type="InterPro" id="IPR035919">
    <property type="entry name" value="EAL_sf"/>
</dbReference>
<keyword evidence="1" id="KW-0472">Membrane</keyword>
<dbReference type="CDD" id="cd01949">
    <property type="entry name" value="GGDEF"/>
    <property type="match status" value="1"/>
</dbReference>
<evidence type="ECO:0000313" key="4">
    <source>
        <dbReference type="EMBL" id="GAM59826.1"/>
    </source>
</evidence>
<protein>
    <submittedName>
        <fullName evidence="4">Diguanylate cyclase</fullName>
    </submittedName>
</protein>
<dbReference type="EMBL" id="BBSA01000001">
    <property type="protein sequence ID" value="GAM59826.1"/>
    <property type="molecule type" value="Genomic_DNA"/>
</dbReference>
<dbReference type="Pfam" id="PF00563">
    <property type="entry name" value="EAL"/>
    <property type="match status" value="1"/>
</dbReference>
<evidence type="ECO:0000313" key="5">
    <source>
        <dbReference type="Proteomes" id="UP000031670"/>
    </source>
</evidence>
<feature type="domain" description="EAL" evidence="2">
    <location>
        <begin position="428"/>
        <end position="681"/>
    </location>
</feature>
<dbReference type="SMART" id="SM00267">
    <property type="entry name" value="GGDEF"/>
    <property type="match status" value="1"/>
</dbReference>
<dbReference type="InterPro" id="IPR001633">
    <property type="entry name" value="EAL_dom"/>
</dbReference>
<dbReference type="AlphaFoldDB" id="A0A0B8P0T4"/>
<dbReference type="InterPro" id="IPR043128">
    <property type="entry name" value="Rev_trsase/Diguanyl_cyclase"/>
</dbReference>
<feature type="transmembrane region" description="Helical" evidence="1">
    <location>
        <begin position="6"/>
        <end position="26"/>
    </location>
</feature>
<dbReference type="SMART" id="SM00052">
    <property type="entry name" value="EAL"/>
    <property type="match status" value="1"/>
</dbReference>
<feature type="domain" description="GGDEF" evidence="3">
    <location>
        <begin position="286"/>
        <end position="419"/>
    </location>
</feature>
<evidence type="ECO:0000259" key="3">
    <source>
        <dbReference type="PROSITE" id="PS50887"/>
    </source>
</evidence>
<dbReference type="Pfam" id="PF00990">
    <property type="entry name" value="GGDEF"/>
    <property type="match status" value="1"/>
</dbReference>
<reference evidence="4 5" key="2">
    <citation type="submission" date="2015-01" db="EMBL/GenBank/DDBJ databases">
        <authorList>
            <consortium name="NBRP consortium"/>
            <person name="Sawabe T."/>
            <person name="Meirelles P."/>
            <person name="Feng G."/>
            <person name="Sayaka M."/>
            <person name="Hattori M."/>
            <person name="Ohkuma M."/>
        </authorList>
    </citation>
    <scope>NUCLEOTIDE SEQUENCE [LARGE SCALE GENOMIC DNA]</scope>
    <source>
        <strain evidence="4 5">JCM19232</strain>
    </source>
</reference>
<accession>A0A0B8P0T4</accession>
<dbReference type="PANTHER" id="PTHR44757">
    <property type="entry name" value="DIGUANYLATE CYCLASE DGCP"/>
    <property type="match status" value="1"/>
</dbReference>
<dbReference type="Proteomes" id="UP000031670">
    <property type="component" value="Unassembled WGS sequence"/>
</dbReference>
<evidence type="ECO:0000256" key="1">
    <source>
        <dbReference type="SAM" id="Phobius"/>
    </source>
</evidence>
<dbReference type="SUPFAM" id="SSF141868">
    <property type="entry name" value="EAL domain-like"/>
    <property type="match status" value="1"/>
</dbReference>
<proteinExistence type="predicted"/>
<dbReference type="PROSITE" id="PS50883">
    <property type="entry name" value="EAL"/>
    <property type="match status" value="1"/>
</dbReference>
<dbReference type="SUPFAM" id="SSF55073">
    <property type="entry name" value="Nucleotide cyclase"/>
    <property type="match status" value="1"/>
</dbReference>
<dbReference type="PROSITE" id="PS50887">
    <property type="entry name" value="GGDEF"/>
    <property type="match status" value="1"/>
</dbReference>
<dbReference type="CDD" id="cd01948">
    <property type="entry name" value="EAL"/>
    <property type="match status" value="1"/>
</dbReference>
<keyword evidence="1" id="KW-1133">Transmembrane helix</keyword>
<dbReference type="Gene3D" id="3.20.20.450">
    <property type="entry name" value="EAL domain"/>
    <property type="match status" value="1"/>
</dbReference>
<dbReference type="InterPro" id="IPR000160">
    <property type="entry name" value="GGDEF_dom"/>
</dbReference>
<sequence length="683" mass="76786">MRISIKHALLSILTLLVFFIVLLIYISDKQNRVREEIIEVGRQALDLSQKTHTLGMLVTDYSQSKSTDSLTRWLNTIDRVEKKYSALIQSSGLGDSVMIERVSSDITRIRTQFHLLQNVSGAKSYDWILNTLDTYNQNLIAHLDMLVRQVQEHSYDELEQLNLEQKIVVVSGVLLVCLLFAMIYVSLVTPVRIISDAVNITGNNQGKRKYKSTRIREWSVLQSKIEELLISLKQTTVSKTELEKEVQLRQLAEDDALQQAHTDFLTGLPNRRALSYMFKNKQIPSTSFGLLFIDMDNFKSINDNLGHEVGDKLLIHIGSLISQLINQNGVVARLGGDEFVALYYDDQASTESFARHLHGALNEPLVIANNKLKISCSIGVSLCPKHGTNFDELLAKADTAMFYSKSNPLDCGGVSIFSDKLQQASWYKFDITQHIKFACENDAFEVWFQPQISTVDGRVVGFESLLRLNKEYNGRLIGPDEFVPILEETSDIITVGKTVVEEAIAFRQELEELGFDVKVSVNVSALQLENDSLFNLLKEHVDKGTIDPLHFPLELTETASSKQGICLAALLKLRDLGFSLQLDDFGTGNASLDLLISKVFDTVKIDKSFTLNVDLKSDAHAVIKAITQLSSALGFSTILEGVEQQEHLDLARANQIELCQGFLFSRAMLENRPKIGYWEKIML</sequence>
<reference evidence="4 5" key="1">
    <citation type="submission" date="2015-01" db="EMBL/GenBank/DDBJ databases">
        <title>Vibrio sp. C5 JCM 19232 whole genome shotgun sequence.</title>
        <authorList>
            <person name="Sawabe T."/>
            <person name="Meirelles P."/>
            <person name="Feng G."/>
            <person name="Sayaka M."/>
            <person name="Hattori M."/>
            <person name="Ohkuma M."/>
        </authorList>
    </citation>
    <scope>NUCLEOTIDE SEQUENCE [LARGE SCALE GENOMIC DNA]</scope>
    <source>
        <strain evidence="4 5">JCM19232</strain>
    </source>
</reference>
<dbReference type="InterPro" id="IPR052155">
    <property type="entry name" value="Biofilm_reg_signaling"/>
</dbReference>
<evidence type="ECO:0000259" key="2">
    <source>
        <dbReference type="PROSITE" id="PS50883"/>
    </source>
</evidence>
<comment type="caution">
    <text evidence="4">The sequence shown here is derived from an EMBL/GenBank/DDBJ whole genome shotgun (WGS) entry which is preliminary data.</text>
</comment>
<organism evidence="4 5">
    <name type="scientific">Vibrio ishigakensis</name>
    <dbReference type="NCBI Taxonomy" id="1481914"/>
    <lineage>
        <taxon>Bacteria</taxon>
        <taxon>Pseudomonadati</taxon>
        <taxon>Pseudomonadota</taxon>
        <taxon>Gammaproteobacteria</taxon>
        <taxon>Vibrionales</taxon>
        <taxon>Vibrionaceae</taxon>
        <taxon>Vibrio</taxon>
    </lineage>
</organism>
<dbReference type="NCBIfam" id="TIGR00254">
    <property type="entry name" value="GGDEF"/>
    <property type="match status" value="1"/>
</dbReference>